<dbReference type="Pfam" id="PF03816">
    <property type="entry name" value="LytR_cpsA_psr"/>
    <property type="match status" value="1"/>
</dbReference>
<sequence>MNRKIRTDQRQQRVKTHRKLWATIIFVLVFIIGGGLFWGVRTWQAARNAMQTSYQSAGNVKLRNVNTVLKKKQPFSVLLLGTDTGALGRSGQNFTARTDTIIVATVNPKKQRVTLTSIPRDTQVVINGQNEKINAAYTLGGAGGAIKSVQKLLNIPIDFYSLINMGGLKQMVNALGGVMLTPKMTFKYGHANVKKGVEVTLNGAEALDYARMRYDDPLGDYGRQKRQRQVIMAMTNQMGSLGSILNVEKIVKQMAHNMRTDLTFDDMVTLYLKYKNTSHHIKTDTLKGTDATIDNLSYQLAEPKERYRVSKKLRQTLGLSTNNLTVDRFTTPATMTTK</sequence>
<feature type="domain" description="Cell envelope-related transcriptional attenuator" evidence="3">
    <location>
        <begin position="97"/>
        <end position="238"/>
    </location>
</feature>
<dbReference type="NCBIfam" id="TIGR00350">
    <property type="entry name" value="lytR_cpsA_psr"/>
    <property type="match status" value="1"/>
</dbReference>
<organism evidence="4 5">
    <name type="scientific">Lactiplantibacillus mudanjiangensis</name>
    <dbReference type="NCBI Taxonomy" id="1296538"/>
    <lineage>
        <taxon>Bacteria</taxon>
        <taxon>Bacillati</taxon>
        <taxon>Bacillota</taxon>
        <taxon>Bacilli</taxon>
        <taxon>Lactobacillales</taxon>
        <taxon>Lactobacillaceae</taxon>
        <taxon>Lactiplantibacillus</taxon>
    </lineage>
</organism>
<accession>A0A660E864</accession>
<keyword evidence="2" id="KW-1133">Transmembrane helix</keyword>
<dbReference type="Gene3D" id="3.40.630.190">
    <property type="entry name" value="LCP protein"/>
    <property type="match status" value="1"/>
</dbReference>
<dbReference type="InterPro" id="IPR050922">
    <property type="entry name" value="LytR/CpsA/Psr_CW_biosynth"/>
</dbReference>
<keyword evidence="2" id="KW-0812">Transmembrane</keyword>
<keyword evidence="5" id="KW-1185">Reference proteome</keyword>
<feature type="transmembrane region" description="Helical" evidence="2">
    <location>
        <begin position="20"/>
        <end position="40"/>
    </location>
</feature>
<evidence type="ECO:0000256" key="2">
    <source>
        <dbReference type="SAM" id="Phobius"/>
    </source>
</evidence>
<dbReference type="PANTHER" id="PTHR33392:SF6">
    <property type="entry name" value="POLYISOPRENYL-TEICHOIC ACID--PEPTIDOGLYCAN TEICHOIC ACID TRANSFERASE TAGU"/>
    <property type="match status" value="1"/>
</dbReference>
<dbReference type="InterPro" id="IPR004474">
    <property type="entry name" value="LytR_CpsA_psr"/>
</dbReference>
<dbReference type="OrthoDB" id="27330at2"/>
<dbReference type="RefSeq" id="WP_130851792.1">
    <property type="nucleotide sequence ID" value="NZ_UYIG01000113.1"/>
</dbReference>
<gene>
    <name evidence="4" type="ORF">MUDAN_MDHGFNIF_02990</name>
</gene>
<dbReference type="AlphaFoldDB" id="A0A660E864"/>
<reference evidence="4 5" key="1">
    <citation type="submission" date="2018-11" db="EMBL/GenBank/DDBJ databases">
        <authorList>
            <person name="Wuyts S."/>
        </authorList>
    </citation>
    <scope>NUCLEOTIDE SEQUENCE [LARGE SCALE GENOMIC DNA]</scope>
    <source>
        <strain evidence="4">Lactobacillus mudanjiangensis AMBF249</strain>
    </source>
</reference>
<keyword evidence="2" id="KW-0472">Membrane</keyword>
<evidence type="ECO:0000256" key="1">
    <source>
        <dbReference type="ARBA" id="ARBA00006068"/>
    </source>
</evidence>
<evidence type="ECO:0000313" key="4">
    <source>
        <dbReference type="EMBL" id="VDG28563.1"/>
    </source>
</evidence>
<protein>
    <submittedName>
        <fullName evidence="4">LytR family transcriptional regulator [Lactobacillus sp.]</fullName>
    </submittedName>
</protein>
<dbReference type="EMBL" id="UYIG01000113">
    <property type="protein sequence ID" value="VDG28563.1"/>
    <property type="molecule type" value="Genomic_DNA"/>
</dbReference>
<proteinExistence type="inferred from homology"/>
<dbReference type="PANTHER" id="PTHR33392">
    <property type="entry name" value="POLYISOPRENYL-TEICHOIC ACID--PEPTIDOGLYCAN TEICHOIC ACID TRANSFERASE TAGU"/>
    <property type="match status" value="1"/>
</dbReference>
<name>A0A660E864_9LACO</name>
<evidence type="ECO:0000259" key="3">
    <source>
        <dbReference type="Pfam" id="PF03816"/>
    </source>
</evidence>
<comment type="similarity">
    <text evidence="1">Belongs to the LytR/CpsA/Psr (LCP) family.</text>
</comment>
<evidence type="ECO:0000313" key="5">
    <source>
        <dbReference type="Proteomes" id="UP000289996"/>
    </source>
</evidence>
<dbReference type="Proteomes" id="UP000289996">
    <property type="component" value="Unassembled WGS sequence"/>
</dbReference>